<protein>
    <recommendedName>
        <fullName evidence="2">PAS domain-containing protein</fullName>
    </recommendedName>
</protein>
<sequence length="1246" mass="140775">MNHDGILMEDTSHHSQRSMSLSSSASDIANDTVGSSSLDHLFPFFDEITRTAPQKMGSSVIMIFIIFLEAFTNGYFPFLPDFWNLNEQPDKILRYFAYLLDFGNSDESVLKTYVPSIVILALSYMIFFWFLGIVQYYRINKTFSRASIIATRILFSFILPFLLIPNMNSIGFNFNAIFYAQSGSHSAYIALTVLSVISGAINYFLFYFDIIFRSSTPYLENSCFSMWDGKPFFTFVLVQGLAAFSSRLLFHFPAWTKYFLVALYGVVNLVMALNCFVFHFIPEICNISLAAMHMTNLLSAVFAVCPISSTIRLIIPIPIFIVMQSVFYFLFKMTRKKAIELLPTKLEEQALMTMRIVMADDPKSFVDWTLIRQITALHPTTNVFIRIAQVLSFFPSESQLLNHYVMIISKHSDLKLHERFMFYQIRRVHVLRQSSANKQFNFEFEEVKKQTSKMIACFSQFFVTNNELSIGTLIGLVKLNKKTNSLCNEALEKYPNSSRLAYEYSRYLIECHAEFKEGTAWYNKAEQMDTGKHTAIYYSFRSMVNLYPVYLKKNILDYKGKKIITVEKTKAGSSASSLTGNNGNVDEEANEELAERIFDKPRLRFALKRATDNMKCVPLELIYEGSVVRYILTFIVFISLYFGFQGFFNGRLDNTVLMESVATVREVIAVGLVSLCHLVGTAFGAIDQIYIKEETAEYDILNNTAQSMILGIINGIKATQTLGSMIASHGSSIIETAREYMIDGKINYCFDNGTIMDATFVSTRSLSYYLLTHLLNAQSAISPTMSKTSVICELIGNVPTFQEQMDKQTVLFTTREASTADEINHKLDIAFILVPIALAICLLSPLVIGLLLLHKDLKRLFSAVMLLPRDVFVQGSKPIVKTDFDSSTVASSIEMDRTPVFGIPIVVICSMIISVVSVTMVLLMIRDTNNNFMNAALWLETSARRGPFLIELVSDAYFLAFFQISQSTTYGNVSEKAHRVKQNLDVVMKLNRDLLLGNDEMPACNGFSKELDEIHFSSSCSEEYEEYGLHGNYNCLSVDQLMMVYSKFTEDLLSTFTSNPMYPVGKTDPFNQLAHLVFYHIFPNLQRVQVILSDACQNLIKDTNVTNGVILIISFLIITILFIIELLMNHKMDAAYNTLKIIIARFPPNAVISNQNLLDAIIGRAQMKRVKQVSAAQSVIDSSPDAIFALSGDYSIESMNPAASHIFGYTPEQILGQSITTLIPNPDADKDPLVLTNNNTESSLYR</sequence>
<name>A0A1J4K509_9EUKA</name>
<feature type="transmembrane region" description="Helical" evidence="1">
    <location>
        <begin position="667"/>
        <end position="686"/>
    </location>
</feature>
<dbReference type="OrthoDB" id="10595350at2759"/>
<feature type="transmembrane region" description="Helical" evidence="1">
    <location>
        <begin position="149"/>
        <end position="167"/>
    </location>
</feature>
<dbReference type="GeneID" id="94839040"/>
<proteinExistence type="predicted"/>
<keyword evidence="4" id="KW-1185">Reference proteome</keyword>
<dbReference type="RefSeq" id="XP_068359665.1">
    <property type="nucleotide sequence ID" value="XM_068504336.1"/>
</dbReference>
<feature type="transmembrane region" description="Helical" evidence="1">
    <location>
        <begin position="901"/>
        <end position="925"/>
    </location>
</feature>
<dbReference type="PROSITE" id="PS50112">
    <property type="entry name" value="PAS"/>
    <property type="match status" value="1"/>
</dbReference>
<dbReference type="Pfam" id="PF00989">
    <property type="entry name" value="PAS"/>
    <property type="match status" value="1"/>
</dbReference>
<feature type="transmembrane region" description="Helical" evidence="1">
    <location>
        <begin position="1108"/>
        <end position="1128"/>
    </location>
</feature>
<feature type="transmembrane region" description="Helical" evidence="1">
    <location>
        <begin position="258"/>
        <end position="277"/>
    </location>
</feature>
<comment type="caution">
    <text evidence="3">The sequence shown here is derived from an EMBL/GenBank/DDBJ whole genome shotgun (WGS) entry which is preliminary data.</text>
</comment>
<keyword evidence="1" id="KW-0472">Membrane</keyword>
<feature type="transmembrane region" description="Helical" evidence="1">
    <location>
        <begin position="284"/>
        <end position="304"/>
    </location>
</feature>
<dbReference type="Proteomes" id="UP000179807">
    <property type="component" value="Unassembled WGS sequence"/>
</dbReference>
<dbReference type="VEuPathDB" id="TrichDB:TRFO_25413"/>
<organism evidence="3 4">
    <name type="scientific">Tritrichomonas foetus</name>
    <dbReference type="NCBI Taxonomy" id="1144522"/>
    <lineage>
        <taxon>Eukaryota</taxon>
        <taxon>Metamonada</taxon>
        <taxon>Parabasalia</taxon>
        <taxon>Tritrichomonadida</taxon>
        <taxon>Tritrichomonadidae</taxon>
        <taxon>Tritrichomonas</taxon>
    </lineage>
</organism>
<dbReference type="EMBL" id="MLAK01000723">
    <property type="protein sequence ID" value="OHT06529.1"/>
    <property type="molecule type" value="Genomic_DNA"/>
</dbReference>
<dbReference type="GO" id="GO:0006355">
    <property type="term" value="P:regulation of DNA-templated transcription"/>
    <property type="evidence" value="ECO:0007669"/>
    <property type="project" value="InterPro"/>
</dbReference>
<evidence type="ECO:0000259" key="2">
    <source>
        <dbReference type="PROSITE" id="PS50112"/>
    </source>
</evidence>
<keyword evidence="1" id="KW-1133">Transmembrane helix</keyword>
<dbReference type="SMART" id="SM00091">
    <property type="entry name" value="PAS"/>
    <property type="match status" value="1"/>
</dbReference>
<feature type="transmembrane region" description="Helical" evidence="1">
    <location>
        <begin position="310"/>
        <end position="331"/>
    </location>
</feature>
<dbReference type="NCBIfam" id="TIGR00229">
    <property type="entry name" value="sensory_box"/>
    <property type="match status" value="1"/>
</dbReference>
<evidence type="ECO:0000313" key="4">
    <source>
        <dbReference type="Proteomes" id="UP000179807"/>
    </source>
</evidence>
<dbReference type="InterPro" id="IPR035965">
    <property type="entry name" value="PAS-like_dom_sf"/>
</dbReference>
<dbReference type="CDD" id="cd00130">
    <property type="entry name" value="PAS"/>
    <property type="match status" value="1"/>
</dbReference>
<feature type="domain" description="PAS" evidence="2">
    <location>
        <begin position="1172"/>
        <end position="1227"/>
    </location>
</feature>
<reference evidence="3" key="1">
    <citation type="submission" date="2016-10" db="EMBL/GenBank/DDBJ databases">
        <authorList>
            <person name="Benchimol M."/>
            <person name="Almeida L.G."/>
            <person name="Vasconcelos A.T."/>
            <person name="Perreira-Neves A."/>
            <person name="Rosa I.A."/>
            <person name="Tasca T."/>
            <person name="Bogo M.R."/>
            <person name="de Souza W."/>
        </authorList>
    </citation>
    <scope>NUCLEOTIDE SEQUENCE [LARGE SCALE GENOMIC DNA]</scope>
    <source>
        <strain evidence="3">K</strain>
    </source>
</reference>
<feature type="transmembrane region" description="Helical" evidence="1">
    <location>
        <begin position="627"/>
        <end position="647"/>
    </location>
</feature>
<evidence type="ECO:0000313" key="3">
    <source>
        <dbReference type="EMBL" id="OHT06529.1"/>
    </source>
</evidence>
<dbReference type="InterPro" id="IPR000014">
    <property type="entry name" value="PAS"/>
</dbReference>
<feature type="transmembrane region" description="Helical" evidence="1">
    <location>
        <begin position="829"/>
        <end position="853"/>
    </location>
</feature>
<keyword evidence="1" id="KW-0812">Transmembrane</keyword>
<dbReference type="SUPFAM" id="SSF55785">
    <property type="entry name" value="PYP-like sensor domain (PAS domain)"/>
    <property type="match status" value="1"/>
</dbReference>
<dbReference type="Gene3D" id="3.30.450.20">
    <property type="entry name" value="PAS domain"/>
    <property type="match status" value="1"/>
</dbReference>
<feature type="transmembrane region" description="Helical" evidence="1">
    <location>
        <begin position="113"/>
        <end position="137"/>
    </location>
</feature>
<gene>
    <name evidence="3" type="ORF">TRFO_25413</name>
</gene>
<feature type="transmembrane region" description="Helical" evidence="1">
    <location>
        <begin position="187"/>
        <end position="212"/>
    </location>
</feature>
<accession>A0A1J4K509</accession>
<dbReference type="AlphaFoldDB" id="A0A1J4K509"/>
<evidence type="ECO:0000256" key="1">
    <source>
        <dbReference type="SAM" id="Phobius"/>
    </source>
</evidence>
<dbReference type="InterPro" id="IPR013767">
    <property type="entry name" value="PAS_fold"/>
</dbReference>
<feature type="transmembrane region" description="Helical" evidence="1">
    <location>
        <begin position="60"/>
        <end position="78"/>
    </location>
</feature>
<feature type="transmembrane region" description="Helical" evidence="1">
    <location>
        <begin position="232"/>
        <end position="252"/>
    </location>
</feature>